<dbReference type="EMBL" id="BORC01000002">
    <property type="protein sequence ID" value="GIN61750.1"/>
    <property type="molecule type" value="Genomic_DNA"/>
</dbReference>
<evidence type="ECO:0000313" key="1">
    <source>
        <dbReference type="EMBL" id="GIN61750.1"/>
    </source>
</evidence>
<protein>
    <recommendedName>
        <fullName evidence="3">SRPBCC family protein</fullName>
    </recommendedName>
</protein>
<name>A0A919WGZ7_9BACI</name>
<dbReference type="Pfam" id="PF06240">
    <property type="entry name" value="COXG"/>
    <property type="match status" value="1"/>
</dbReference>
<dbReference type="Proteomes" id="UP000682111">
    <property type="component" value="Unassembled WGS sequence"/>
</dbReference>
<gene>
    <name evidence="1" type="ORF">J27TS8_17430</name>
</gene>
<dbReference type="InterPro" id="IPR010419">
    <property type="entry name" value="CO_DH_gsu"/>
</dbReference>
<evidence type="ECO:0008006" key="3">
    <source>
        <dbReference type="Google" id="ProtNLM"/>
    </source>
</evidence>
<accession>A0A919WGZ7</accession>
<dbReference type="SUPFAM" id="SSF55961">
    <property type="entry name" value="Bet v1-like"/>
    <property type="match status" value="1"/>
</dbReference>
<dbReference type="OrthoDB" id="2374625at2"/>
<comment type="caution">
    <text evidence="1">The sequence shown here is derived from an EMBL/GenBank/DDBJ whole genome shotgun (WGS) entry which is preliminary data.</text>
</comment>
<proteinExistence type="predicted"/>
<dbReference type="Gene3D" id="3.30.530.20">
    <property type="match status" value="1"/>
</dbReference>
<dbReference type="InterPro" id="IPR023393">
    <property type="entry name" value="START-like_dom_sf"/>
</dbReference>
<keyword evidence="2" id="KW-1185">Reference proteome</keyword>
<organism evidence="1 2">
    <name type="scientific">Robertmurraya siralis</name>
    <dbReference type="NCBI Taxonomy" id="77777"/>
    <lineage>
        <taxon>Bacteria</taxon>
        <taxon>Bacillati</taxon>
        <taxon>Bacillota</taxon>
        <taxon>Bacilli</taxon>
        <taxon>Bacillales</taxon>
        <taxon>Bacillaceae</taxon>
        <taxon>Robertmurraya</taxon>
    </lineage>
</organism>
<dbReference type="AlphaFoldDB" id="A0A919WGZ7"/>
<sequence length="147" mass="16851">MVKVYSLIIDAPLKSVWAYMEDFSHWGPLVPGYVSHEMINESQSNWIFTTDFGFIKKKLEFEVEILSKHAPKRMTFQVEGKNEGFNGHGSIEMKSLKSNRTFINASLDLQATGTLAKLIKPMLKSNPPKITNELKKEITEKILQYNQ</sequence>
<reference evidence="1" key="1">
    <citation type="submission" date="2021-03" db="EMBL/GenBank/DDBJ databases">
        <title>Antimicrobial resistance genes in bacteria isolated from Japanese honey, and their potential for conferring macrolide and lincosamide resistance in the American foulbrood pathogen Paenibacillus larvae.</title>
        <authorList>
            <person name="Okamoto M."/>
            <person name="Kumagai M."/>
            <person name="Kanamori H."/>
            <person name="Takamatsu D."/>
        </authorList>
    </citation>
    <scope>NUCLEOTIDE SEQUENCE</scope>
    <source>
        <strain evidence="1">J27TS8</strain>
    </source>
</reference>
<dbReference type="RefSeq" id="WP_095308675.1">
    <property type="nucleotide sequence ID" value="NZ_BORC01000002.1"/>
</dbReference>
<evidence type="ECO:0000313" key="2">
    <source>
        <dbReference type="Proteomes" id="UP000682111"/>
    </source>
</evidence>
<dbReference type="CDD" id="cd07812">
    <property type="entry name" value="SRPBCC"/>
    <property type="match status" value="1"/>
</dbReference>